<accession>A0A0E9R618</accession>
<organism evidence="1">
    <name type="scientific">Anguilla anguilla</name>
    <name type="common">European freshwater eel</name>
    <name type="synonym">Muraena anguilla</name>
    <dbReference type="NCBI Taxonomy" id="7936"/>
    <lineage>
        <taxon>Eukaryota</taxon>
        <taxon>Metazoa</taxon>
        <taxon>Chordata</taxon>
        <taxon>Craniata</taxon>
        <taxon>Vertebrata</taxon>
        <taxon>Euteleostomi</taxon>
        <taxon>Actinopterygii</taxon>
        <taxon>Neopterygii</taxon>
        <taxon>Teleostei</taxon>
        <taxon>Anguilliformes</taxon>
        <taxon>Anguillidae</taxon>
        <taxon>Anguilla</taxon>
    </lineage>
</organism>
<reference evidence="1" key="2">
    <citation type="journal article" date="2015" name="Fish Shellfish Immunol.">
        <title>Early steps in the European eel (Anguilla anguilla)-Vibrio vulnificus interaction in the gills: Role of the RtxA13 toxin.</title>
        <authorList>
            <person name="Callol A."/>
            <person name="Pajuelo D."/>
            <person name="Ebbesson L."/>
            <person name="Teles M."/>
            <person name="MacKenzie S."/>
            <person name="Amaro C."/>
        </authorList>
    </citation>
    <scope>NUCLEOTIDE SEQUENCE</scope>
</reference>
<dbReference type="EMBL" id="GBXM01084672">
    <property type="protein sequence ID" value="JAH23905.1"/>
    <property type="molecule type" value="Transcribed_RNA"/>
</dbReference>
<evidence type="ECO:0000313" key="1">
    <source>
        <dbReference type="EMBL" id="JAH23905.1"/>
    </source>
</evidence>
<protein>
    <submittedName>
        <fullName evidence="1">Uncharacterized protein</fullName>
    </submittedName>
</protein>
<dbReference type="AlphaFoldDB" id="A0A0E9R618"/>
<sequence>MDQVLPQSVLSLLLREGLPRTQPGLPLGGRCLPR</sequence>
<proteinExistence type="predicted"/>
<name>A0A0E9R618_ANGAN</name>
<reference evidence="1" key="1">
    <citation type="submission" date="2014-11" db="EMBL/GenBank/DDBJ databases">
        <authorList>
            <person name="Amaro Gonzalez C."/>
        </authorList>
    </citation>
    <scope>NUCLEOTIDE SEQUENCE</scope>
</reference>